<dbReference type="Proteomes" id="UP000887565">
    <property type="component" value="Unplaced"/>
</dbReference>
<organism evidence="1 2">
    <name type="scientific">Romanomermis culicivorax</name>
    <name type="common">Nematode worm</name>
    <dbReference type="NCBI Taxonomy" id="13658"/>
    <lineage>
        <taxon>Eukaryota</taxon>
        <taxon>Metazoa</taxon>
        <taxon>Ecdysozoa</taxon>
        <taxon>Nematoda</taxon>
        <taxon>Enoplea</taxon>
        <taxon>Dorylaimia</taxon>
        <taxon>Mermithida</taxon>
        <taxon>Mermithoidea</taxon>
        <taxon>Mermithidae</taxon>
        <taxon>Romanomermis</taxon>
    </lineage>
</organism>
<evidence type="ECO:0000313" key="1">
    <source>
        <dbReference type="Proteomes" id="UP000887565"/>
    </source>
</evidence>
<dbReference type="WBParaSite" id="nRc.2.0.1.t29727-RA">
    <property type="protein sequence ID" value="nRc.2.0.1.t29727-RA"/>
    <property type="gene ID" value="nRc.2.0.1.g29727"/>
</dbReference>
<evidence type="ECO:0000313" key="2">
    <source>
        <dbReference type="WBParaSite" id="nRc.2.0.1.t29727-RA"/>
    </source>
</evidence>
<keyword evidence="1" id="KW-1185">Reference proteome</keyword>
<sequence>PKKFVSYNKSPIVYQTQFFKDNTGDEYKKTKFMIDKKACKFGIGTIRKDGTGNIPFLQHI</sequence>
<protein>
    <submittedName>
        <fullName evidence="2">Uncharacterized protein</fullName>
    </submittedName>
</protein>
<accession>A0A915JVD0</accession>
<proteinExistence type="predicted"/>
<dbReference type="AlphaFoldDB" id="A0A915JVD0"/>
<reference evidence="2" key="1">
    <citation type="submission" date="2022-11" db="UniProtKB">
        <authorList>
            <consortium name="WormBaseParasite"/>
        </authorList>
    </citation>
    <scope>IDENTIFICATION</scope>
</reference>
<name>A0A915JVD0_ROMCU</name>